<feature type="non-terminal residue" evidence="1">
    <location>
        <position position="70"/>
    </location>
</feature>
<proteinExistence type="predicted"/>
<reference evidence="1" key="1">
    <citation type="submission" date="2018-05" db="EMBL/GenBank/DDBJ databases">
        <authorList>
            <person name="Lanie J.A."/>
            <person name="Ng W.-L."/>
            <person name="Kazmierczak K.M."/>
            <person name="Andrzejewski T.M."/>
            <person name="Davidsen T.M."/>
            <person name="Wayne K.J."/>
            <person name="Tettelin H."/>
            <person name="Glass J.I."/>
            <person name="Rusch D."/>
            <person name="Podicherti R."/>
            <person name="Tsui H.-C.T."/>
            <person name="Winkler M.E."/>
        </authorList>
    </citation>
    <scope>NUCLEOTIDE SEQUENCE</scope>
</reference>
<dbReference type="EMBL" id="UINC01139479">
    <property type="protein sequence ID" value="SVD26045.1"/>
    <property type="molecule type" value="Genomic_DNA"/>
</dbReference>
<dbReference type="InterPro" id="IPR011042">
    <property type="entry name" value="6-blade_b-propeller_TolB-like"/>
</dbReference>
<dbReference type="SUPFAM" id="SSF63829">
    <property type="entry name" value="Calcium-dependent phosphotriesterase"/>
    <property type="match status" value="1"/>
</dbReference>
<evidence type="ECO:0000313" key="1">
    <source>
        <dbReference type="EMBL" id="SVD26045.1"/>
    </source>
</evidence>
<accession>A0A382TWF9</accession>
<gene>
    <name evidence="1" type="ORF">METZ01_LOCUS378899</name>
</gene>
<organism evidence="1">
    <name type="scientific">marine metagenome</name>
    <dbReference type="NCBI Taxonomy" id="408172"/>
    <lineage>
        <taxon>unclassified sequences</taxon>
        <taxon>metagenomes</taxon>
        <taxon>ecological metagenomes</taxon>
    </lineage>
</organism>
<name>A0A382TWF9_9ZZZZ</name>
<protein>
    <submittedName>
        <fullName evidence="1">Uncharacterized protein</fullName>
    </submittedName>
</protein>
<dbReference type="AlphaFoldDB" id="A0A382TWF9"/>
<dbReference type="Gene3D" id="2.120.10.30">
    <property type="entry name" value="TolB, C-terminal domain"/>
    <property type="match status" value="1"/>
</dbReference>
<sequence length="70" mass="7279">MEGFNVITDQLQLPEGPIAMNDGSVLVVEIKRGTLSRVHPDGQVDIVAHIGGGPNGAAIGPDGHCYICNN</sequence>